<evidence type="ECO:0000256" key="4">
    <source>
        <dbReference type="ARBA" id="ARBA00022679"/>
    </source>
</evidence>
<dbReference type="InterPro" id="IPR000780">
    <property type="entry name" value="CheR_MeTrfase"/>
</dbReference>
<dbReference type="AlphaFoldDB" id="A0AA49J9R6"/>
<comment type="catalytic activity">
    <reaction evidence="1">
        <text>L-glutamyl-[protein] + S-adenosyl-L-methionine = [protein]-L-glutamate 5-O-methyl ester + S-adenosyl-L-homocysteine</text>
        <dbReference type="Rhea" id="RHEA:24452"/>
        <dbReference type="Rhea" id="RHEA-COMP:10208"/>
        <dbReference type="Rhea" id="RHEA-COMP:10311"/>
        <dbReference type="ChEBI" id="CHEBI:29973"/>
        <dbReference type="ChEBI" id="CHEBI:57856"/>
        <dbReference type="ChEBI" id="CHEBI:59789"/>
        <dbReference type="ChEBI" id="CHEBI:82795"/>
        <dbReference type="EC" id="2.1.1.80"/>
    </reaction>
</comment>
<evidence type="ECO:0000256" key="1">
    <source>
        <dbReference type="ARBA" id="ARBA00001541"/>
    </source>
</evidence>
<dbReference type="EC" id="2.1.1.80" evidence="2"/>
<dbReference type="EMBL" id="CP129968">
    <property type="protein sequence ID" value="WKK82663.2"/>
    <property type="molecule type" value="Genomic_DNA"/>
</dbReference>
<dbReference type="GO" id="GO:0032259">
    <property type="term" value="P:methylation"/>
    <property type="evidence" value="ECO:0007669"/>
    <property type="project" value="UniProtKB-KW"/>
</dbReference>
<keyword evidence="3 7" id="KW-0489">Methyltransferase</keyword>
<dbReference type="SUPFAM" id="SSF53335">
    <property type="entry name" value="S-adenosyl-L-methionine-dependent methyltransferases"/>
    <property type="match status" value="1"/>
</dbReference>
<dbReference type="PANTHER" id="PTHR24422:SF26">
    <property type="entry name" value="CHEMOTAXIS PROTEIN METHYLTRANSFERASE"/>
    <property type="match status" value="1"/>
</dbReference>
<evidence type="ECO:0000259" key="6">
    <source>
        <dbReference type="PROSITE" id="PS50123"/>
    </source>
</evidence>
<proteinExistence type="predicted"/>
<dbReference type="Pfam" id="PF01739">
    <property type="entry name" value="CheR"/>
    <property type="match status" value="1"/>
</dbReference>
<dbReference type="InterPro" id="IPR022642">
    <property type="entry name" value="CheR_C"/>
</dbReference>
<name>A0AA49J9R6_9BACT</name>
<dbReference type="PRINTS" id="PR00996">
    <property type="entry name" value="CHERMTFRASE"/>
</dbReference>
<dbReference type="Proteomes" id="UP001232019">
    <property type="component" value="Chromosome"/>
</dbReference>
<dbReference type="SUPFAM" id="SSF47757">
    <property type="entry name" value="Chemotaxis receptor methyltransferase CheR, N-terminal domain"/>
    <property type="match status" value="1"/>
</dbReference>
<dbReference type="InterPro" id="IPR050903">
    <property type="entry name" value="Bact_Chemotaxis_MeTrfase"/>
</dbReference>
<keyword evidence="5" id="KW-0949">S-adenosyl-L-methionine</keyword>
<feature type="domain" description="CheR-type methyltransferase" evidence="6">
    <location>
        <begin position="9"/>
        <end position="287"/>
    </location>
</feature>
<reference evidence="7" key="1">
    <citation type="submission" date="2023-08" db="EMBL/GenBank/DDBJ databases">
        <title>Comparative genomics and taxonomic characterization of three novel marine species of genus Marivirga.</title>
        <authorList>
            <person name="Muhammad N."/>
            <person name="Kim S.-G."/>
        </authorList>
    </citation>
    <scope>NUCLEOTIDE SEQUENCE</scope>
    <source>
        <strain evidence="7">BKB1-2</strain>
    </source>
</reference>
<evidence type="ECO:0000256" key="5">
    <source>
        <dbReference type="ARBA" id="ARBA00022691"/>
    </source>
</evidence>
<dbReference type="SMART" id="SM00138">
    <property type="entry name" value="MeTrc"/>
    <property type="match status" value="1"/>
</dbReference>
<dbReference type="PROSITE" id="PS50123">
    <property type="entry name" value="CHER"/>
    <property type="match status" value="1"/>
</dbReference>
<dbReference type="Gene3D" id="1.10.155.10">
    <property type="entry name" value="Chemotaxis receptor methyltransferase CheR, N-terminal domain"/>
    <property type="match status" value="1"/>
</dbReference>
<evidence type="ECO:0000256" key="3">
    <source>
        <dbReference type="ARBA" id="ARBA00022603"/>
    </source>
</evidence>
<sequence>MSTTTVMSNNNNTIKLLDREYYKLSSFIHDHYGINLTDAKRVLLESRLQKRLRAAGLTNFKDYVKQVISSKNQEEIINMINVVSTNKTDFFREKSHFDYMSKVLLPEMATKYGKELKVWSAASSTGEEIYTIAMVIEEFMNANSFQFNYSIDGTDISTDVLRKCIRGVYDLADIAPIPNSLKQKYFLRSRDKIRPKVKVVRKLRARANFYRFNLMSSNYPTKGKYDIIFCRNVLIYFDRKTQYEVIKKLCGSLKTGGYLFLGHSESIIGLDLPLQQVTHTGYRKVLSHGNA</sequence>
<dbReference type="InterPro" id="IPR036804">
    <property type="entry name" value="CheR_N_sf"/>
</dbReference>
<dbReference type="InterPro" id="IPR029063">
    <property type="entry name" value="SAM-dependent_MTases_sf"/>
</dbReference>
<evidence type="ECO:0000313" key="7">
    <source>
        <dbReference type="EMBL" id="WKK82663.2"/>
    </source>
</evidence>
<dbReference type="Gene3D" id="3.40.50.150">
    <property type="entry name" value="Vaccinia Virus protein VP39"/>
    <property type="match status" value="1"/>
</dbReference>
<dbReference type="InterPro" id="IPR022641">
    <property type="entry name" value="CheR_N"/>
</dbReference>
<organism evidence="7">
    <name type="scientific">Marivirga arenosa</name>
    <dbReference type="NCBI Taxonomy" id="3059076"/>
    <lineage>
        <taxon>Bacteria</taxon>
        <taxon>Pseudomonadati</taxon>
        <taxon>Bacteroidota</taxon>
        <taxon>Cytophagia</taxon>
        <taxon>Cytophagales</taxon>
        <taxon>Marivirgaceae</taxon>
        <taxon>Marivirga</taxon>
    </lineage>
</organism>
<keyword evidence="4" id="KW-0808">Transferase</keyword>
<dbReference type="KEGG" id="marp:QYS47_11875"/>
<dbReference type="GO" id="GO:0008983">
    <property type="term" value="F:protein-glutamate O-methyltransferase activity"/>
    <property type="evidence" value="ECO:0007669"/>
    <property type="project" value="UniProtKB-EC"/>
</dbReference>
<dbReference type="Pfam" id="PF03705">
    <property type="entry name" value="CheR_N"/>
    <property type="match status" value="1"/>
</dbReference>
<dbReference type="InterPro" id="IPR026024">
    <property type="entry name" value="Chemotaxis_MeTrfase_CheR"/>
</dbReference>
<gene>
    <name evidence="7" type="ORF">QYS47_11875</name>
</gene>
<evidence type="ECO:0000256" key="2">
    <source>
        <dbReference type="ARBA" id="ARBA00012534"/>
    </source>
</evidence>
<dbReference type="PIRSF" id="PIRSF000410">
    <property type="entry name" value="CheR"/>
    <property type="match status" value="1"/>
</dbReference>
<protein>
    <recommendedName>
        <fullName evidence="2">protein-glutamate O-methyltransferase</fullName>
        <ecNumber evidence="2">2.1.1.80</ecNumber>
    </recommendedName>
</protein>
<dbReference type="PANTHER" id="PTHR24422">
    <property type="entry name" value="CHEMOTAXIS PROTEIN METHYLTRANSFERASE"/>
    <property type="match status" value="1"/>
</dbReference>
<accession>A0AA49J9R6</accession>